<organism evidence="1 2">
    <name type="scientific">Rotaria sordida</name>
    <dbReference type="NCBI Taxonomy" id="392033"/>
    <lineage>
        <taxon>Eukaryota</taxon>
        <taxon>Metazoa</taxon>
        <taxon>Spiralia</taxon>
        <taxon>Gnathifera</taxon>
        <taxon>Rotifera</taxon>
        <taxon>Eurotatoria</taxon>
        <taxon>Bdelloidea</taxon>
        <taxon>Philodinida</taxon>
        <taxon>Philodinidae</taxon>
        <taxon>Rotaria</taxon>
    </lineage>
</organism>
<dbReference type="AlphaFoldDB" id="A0A815V8N0"/>
<proteinExistence type="predicted"/>
<evidence type="ECO:0000313" key="1">
    <source>
        <dbReference type="EMBL" id="CAF1532657.1"/>
    </source>
</evidence>
<feature type="non-terminal residue" evidence="1">
    <location>
        <position position="48"/>
    </location>
</feature>
<evidence type="ECO:0000313" key="2">
    <source>
        <dbReference type="Proteomes" id="UP000663864"/>
    </source>
</evidence>
<sequence length="48" mass="5766">MMYWCQGLDSHKFIRRNIQTLGDAAIVDWKNFMQNLCLKHFIRNPVVI</sequence>
<dbReference type="EMBL" id="CAJNOT010011030">
    <property type="protein sequence ID" value="CAF1532657.1"/>
    <property type="molecule type" value="Genomic_DNA"/>
</dbReference>
<protein>
    <submittedName>
        <fullName evidence="1">Uncharacterized protein</fullName>
    </submittedName>
</protein>
<gene>
    <name evidence="1" type="ORF">ZHD862_LOCUS38796</name>
</gene>
<comment type="caution">
    <text evidence="1">The sequence shown here is derived from an EMBL/GenBank/DDBJ whole genome shotgun (WGS) entry which is preliminary data.</text>
</comment>
<name>A0A815V8N0_9BILA</name>
<accession>A0A815V8N0</accession>
<reference evidence="1" key="1">
    <citation type="submission" date="2021-02" db="EMBL/GenBank/DDBJ databases">
        <authorList>
            <person name="Nowell W R."/>
        </authorList>
    </citation>
    <scope>NUCLEOTIDE SEQUENCE</scope>
</reference>
<dbReference type="Proteomes" id="UP000663864">
    <property type="component" value="Unassembled WGS sequence"/>
</dbReference>